<name>A0A9P6DQP5_9AGAM</name>
<comment type="subcellular location">
    <subcellularLocation>
        <location evidence="1">Nucleus</location>
    </subcellularLocation>
</comment>
<keyword evidence="6" id="KW-0539">Nucleus</keyword>
<evidence type="ECO:0000256" key="1">
    <source>
        <dbReference type="ARBA" id="ARBA00004123"/>
    </source>
</evidence>
<dbReference type="PANTHER" id="PTHR10015:SF427">
    <property type="entry name" value="HEAT SHOCK FACTOR PROTEIN"/>
    <property type="match status" value="1"/>
</dbReference>
<comment type="subunit">
    <text evidence="7">Homotrimer. Homotrimerization increases the affinity of HSF1 to DNA. Interacts with transcriptional coregulator SSA1 on chromatin.</text>
</comment>
<keyword evidence="12" id="KW-1185">Reference proteome</keyword>
<feature type="region of interest" description="Disordered" evidence="9">
    <location>
        <begin position="233"/>
        <end position="257"/>
    </location>
</feature>
<feature type="region of interest" description="Disordered" evidence="9">
    <location>
        <begin position="1"/>
        <end position="20"/>
    </location>
</feature>
<dbReference type="InterPro" id="IPR000232">
    <property type="entry name" value="HSF_DNA-bd"/>
</dbReference>
<keyword evidence="3" id="KW-0805">Transcription regulation</keyword>
<dbReference type="OrthoDB" id="60033at2759"/>
<evidence type="ECO:0000313" key="11">
    <source>
        <dbReference type="EMBL" id="KAF9507609.1"/>
    </source>
</evidence>
<dbReference type="SUPFAM" id="SSF46785">
    <property type="entry name" value="Winged helix' DNA-binding domain"/>
    <property type="match status" value="1"/>
</dbReference>
<dbReference type="GO" id="GO:0005634">
    <property type="term" value="C:nucleus"/>
    <property type="evidence" value="ECO:0007669"/>
    <property type="project" value="UniProtKB-SubCell"/>
</dbReference>
<dbReference type="Gene3D" id="1.10.10.10">
    <property type="entry name" value="Winged helix-like DNA-binding domain superfamily/Winged helix DNA-binding domain"/>
    <property type="match status" value="1"/>
</dbReference>
<dbReference type="InterPro" id="IPR036388">
    <property type="entry name" value="WH-like_DNA-bd_sf"/>
</dbReference>
<evidence type="ECO:0000256" key="5">
    <source>
        <dbReference type="ARBA" id="ARBA00023163"/>
    </source>
</evidence>
<protein>
    <recommendedName>
        <fullName evidence="10">HSF-type DNA-binding domain-containing protein</fullName>
    </recommendedName>
</protein>
<reference evidence="11" key="1">
    <citation type="journal article" date="2020" name="Nat. Commun.">
        <title>Large-scale genome sequencing of mycorrhizal fungi provides insights into the early evolution of symbiotic traits.</title>
        <authorList>
            <person name="Miyauchi S."/>
            <person name="Kiss E."/>
            <person name="Kuo A."/>
            <person name="Drula E."/>
            <person name="Kohler A."/>
            <person name="Sanchez-Garcia M."/>
            <person name="Morin E."/>
            <person name="Andreopoulos B."/>
            <person name="Barry K.W."/>
            <person name="Bonito G."/>
            <person name="Buee M."/>
            <person name="Carver A."/>
            <person name="Chen C."/>
            <person name="Cichocki N."/>
            <person name="Clum A."/>
            <person name="Culley D."/>
            <person name="Crous P.W."/>
            <person name="Fauchery L."/>
            <person name="Girlanda M."/>
            <person name="Hayes R.D."/>
            <person name="Keri Z."/>
            <person name="LaButti K."/>
            <person name="Lipzen A."/>
            <person name="Lombard V."/>
            <person name="Magnuson J."/>
            <person name="Maillard F."/>
            <person name="Murat C."/>
            <person name="Nolan M."/>
            <person name="Ohm R.A."/>
            <person name="Pangilinan J."/>
            <person name="Pereira M.F."/>
            <person name="Perotto S."/>
            <person name="Peter M."/>
            <person name="Pfister S."/>
            <person name="Riley R."/>
            <person name="Sitrit Y."/>
            <person name="Stielow J.B."/>
            <person name="Szollosi G."/>
            <person name="Zifcakova L."/>
            <person name="Stursova M."/>
            <person name="Spatafora J.W."/>
            <person name="Tedersoo L."/>
            <person name="Vaario L.M."/>
            <person name="Yamada A."/>
            <person name="Yan M."/>
            <person name="Wang P."/>
            <person name="Xu J."/>
            <person name="Bruns T."/>
            <person name="Baldrian P."/>
            <person name="Vilgalys R."/>
            <person name="Dunand C."/>
            <person name="Henrissat B."/>
            <person name="Grigoriev I.V."/>
            <person name="Hibbett D."/>
            <person name="Nagy L.G."/>
            <person name="Martin F.M."/>
        </authorList>
    </citation>
    <scope>NUCLEOTIDE SEQUENCE</scope>
    <source>
        <strain evidence="11">UP504</strain>
    </source>
</reference>
<sequence length="289" mass="31892">MMADRLALTRTTGPSVPARPRATVPAFLNKLYSMVNDTQTDELIRWAEDGESFFVPNHERLGREVLPRFFKHGNFASFVRQLNMYGFHKVPQLQQGVLKNETETELWQFSEPHFQRDRPDMLDRIQRKKGPGATGSAPIDVQTTDASSAHMAAGTAIDGLSASSGPLALHSIAGELSVIKLHQSSISAELQALQESNNQLWQETIAAQERHKKQQDTIERILKFLAGVFGSAPSGANASRQGEGRDRSPTPSQAQRHKGRLLIGDAQAFLTLIGLPKLLHPMIPLSSML</sequence>
<evidence type="ECO:0000259" key="10">
    <source>
        <dbReference type="PROSITE" id="PS00434"/>
    </source>
</evidence>
<dbReference type="Pfam" id="PF00447">
    <property type="entry name" value="HSF_DNA-bind"/>
    <property type="match status" value="1"/>
</dbReference>
<keyword evidence="5" id="KW-0804">Transcription</keyword>
<comment type="similarity">
    <text evidence="2 8">Belongs to the HSF family.</text>
</comment>
<proteinExistence type="inferred from homology"/>
<evidence type="ECO:0000256" key="3">
    <source>
        <dbReference type="ARBA" id="ARBA00023015"/>
    </source>
</evidence>
<accession>A0A9P6DQP5</accession>
<dbReference type="PANTHER" id="PTHR10015">
    <property type="entry name" value="HEAT SHOCK TRANSCRIPTION FACTOR"/>
    <property type="match status" value="1"/>
</dbReference>
<evidence type="ECO:0000256" key="9">
    <source>
        <dbReference type="SAM" id="MobiDB-lite"/>
    </source>
</evidence>
<evidence type="ECO:0000256" key="8">
    <source>
        <dbReference type="RuleBase" id="RU004020"/>
    </source>
</evidence>
<evidence type="ECO:0000256" key="7">
    <source>
        <dbReference type="ARBA" id="ARBA00062171"/>
    </source>
</evidence>
<feature type="domain" description="HSF-type DNA-binding" evidence="10">
    <location>
        <begin position="66"/>
        <end position="90"/>
    </location>
</feature>
<dbReference type="GO" id="GO:0003700">
    <property type="term" value="F:DNA-binding transcription factor activity"/>
    <property type="evidence" value="ECO:0007669"/>
    <property type="project" value="InterPro"/>
</dbReference>
<dbReference type="SMART" id="SM00415">
    <property type="entry name" value="HSF"/>
    <property type="match status" value="1"/>
</dbReference>
<organism evidence="11 12">
    <name type="scientific">Hydnum rufescens UP504</name>
    <dbReference type="NCBI Taxonomy" id="1448309"/>
    <lineage>
        <taxon>Eukaryota</taxon>
        <taxon>Fungi</taxon>
        <taxon>Dikarya</taxon>
        <taxon>Basidiomycota</taxon>
        <taxon>Agaricomycotina</taxon>
        <taxon>Agaricomycetes</taxon>
        <taxon>Cantharellales</taxon>
        <taxon>Hydnaceae</taxon>
        <taxon>Hydnum</taxon>
    </lineage>
</organism>
<keyword evidence="4" id="KW-0238">DNA-binding</keyword>
<evidence type="ECO:0000256" key="4">
    <source>
        <dbReference type="ARBA" id="ARBA00023125"/>
    </source>
</evidence>
<dbReference type="Proteomes" id="UP000886523">
    <property type="component" value="Unassembled WGS sequence"/>
</dbReference>
<evidence type="ECO:0000256" key="2">
    <source>
        <dbReference type="ARBA" id="ARBA00006403"/>
    </source>
</evidence>
<evidence type="ECO:0000256" key="6">
    <source>
        <dbReference type="ARBA" id="ARBA00023242"/>
    </source>
</evidence>
<dbReference type="PRINTS" id="PR00056">
    <property type="entry name" value="HSFDOMAIN"/>
</dbReference>
<dbReference type="FunFam" id="1.10.10.10:FF:000027">
    <property type="entry name" value="Heat shock transcription factor 1"/>
    <property type="match status" value="1"/>
</dbReference>
<dbReference type="AlphaFoldDB" id="A0A9P6DQP5"/>
<evidence type="ECO:0000313" key="12">
    <source>
        <dbReference type="Proteomes" id="UP000886523"/>
    </source>
</evidence>
<dbReference type="InterPro" id="IPR036390">
    <property type="entry name" value="WH_DNA-bd_sf"/>
</dbReference>
<dbReference type="GO" id="GO:0043565">
    <property type="term" value="F:sequence-specific DNA binding"/>
    <property type="evidence" value="ECO:0007669"/>
    <property type="project" value="InterPro"/>
</dbReference>
<dbReference type="PROSITE" id="PS00434">
    <property type="entry name" value="HSF_DOMAIN"/>
    <property type="match status" value="1"/>
</dbReference>
<dbReference type="EMBL" id="MU129076">
    <property type="protein sequence ID" value="KAF9507609.1"/>
    <property type="molecule type" value="Genomic_DNA"/>
</dbReference>
<gene>
    <name evidence="11" type="ORF">BS47DRAFT_286666</name>
</gene>
<comment type="caution">
    <text evidence="11">The sequence shown here is derived from an EMBL/GenBank/DDBJ whole genome shotgun (WGS) entry which is preliminary data.</text>
</comment>